<dbReference type="InterPro" id="IPR011013">
    <property type="entry name" value="Gal_mutarotase_sf_dom"/>
</dbReference>
<keyword evidence="2" id="KW-1185">Reference proteome</keyword>
<dbReference type="GO" id="GO:0003824">
    <property type="term" value="F:catalytic activity"/>
    <property type="evidence" value="ECO:0007669"/>
    <property type="project" value="InterPro"/>
</dbReference>
<dbReference type="OrthoDB" id="5839090at2759"/>
<dbReference type="AlphaFoldDB" id="A0A6A5Z385"/>
<dbReference type="EMBL" id="ML977327">
    <property type="protein sequence ID" value="KAF2113536.1"/>
    <property type="molecule type" value="Genomic_DNA"/>
</dbReference>
<accession>A0A6A5Z385</accession>
<organism evidence="1 2">
    <name type="scientific">Lophiotrema nucula</name>
    <dbReference type="NCBI Taxonomy" id="690887"/>
    <lineage>
        <taxon>Eukaryota</taxon>
        <taxon>Fungi</taxon>
        <taxon>Dikarya</taxon>
        <taxon>Ascomycota</taxon>
        <taxon>Pezizomycotina</taxon>
        <taxon>Dothideomycetes</taxon>
        <taxon>Pleosporomycetidae</taxon>
        <taxon>Pleosporales</taxon>
        <taxon>Lophiotremataceae</taxon>
        <taxon>Lophiotrema</taxon>
    </lineage>
</organism>
<protein>
    <submittedName>
        <fullName evidence="1">Uncharacterized protein</fullName>
    </submittedName>
</protein>
<reference evidence="1" key="1">
    <citation type="journal article" date="2020" name="Stud. Mycol.">
        <title>101 Dothideomycetes genomes: a test case for predicting lifestyles and emergence of pathogens.</title>
        <authorList>
            <person name="Haridas S."/>
            <person name="Albert R."/>
            <person name="Binder M."/>
            <person name="Bloem J."/>
            <person name="Labutti K."/>
            <person name="Salamov A."/>
            <person name="Andreopoulos B."/>
            <person name="Baker S."/>
            <person name="Barry K."/>
            <person name="Bills G."/>
            <person name="Bluhm B."/>
            <person name="Cannon C."/>
            <person name="Castanera R."/>
            <person name="Culley D."/>
            <person name="Daum C."/>
            <person name="Ezra D."/>
            <person name="Gonzalez J."/>
            <person name="Henrissat B."/>
            <person name="Kuo A."/>
            <person name="Liang C."/>
            <person name="Lipzen A."/>
            <person name="Lutzoni F."/>
            <person name="Magnuson J."/>
            <person name="Mondo S."/>
            <person name="Nolan M."/>
            <person name="Ohm R."/>
            <person name="Pangilinan J."/>
            <person name="Park H.-J."/>
            <person name="Ramirez L."/>
            <person name="Alfaro M."/>
            <person name="Sun H."/>
            <person name="Tritt A."/>
            <person name="Yoshinaga Y."/>
            <person name="Zwiers L.-H."/>
            <person name="Turgeon B."/>
            <person name="Goodwin S."/>
            <person name="Spatafora J."/>
            <person name="Crous P."/>
            <person name="Grigoriev I."/>
        </authorList>
    </citation>
    <scope>NUCLEOTIDE SEQUENCE</scope>
    <source>
        <strain evidence="1">CBS 627.86</strain>
    </source>
</reference>
<evidence type="ECO:0000313" key="1">
    <source>
        <dbReference type="EMBL" id="KAF2113536.1"/>
    </source>
</evidence>
<gene>
    <name evidence="1" type="ORF">BDV96DRAFT_601038</name>
</gene>
<dbReference type="SUPFAM" id="SSF74650">
    <property type="entry name" value="Galactose mutarotase-like"/>
    <property type="match status" value="1"/>
</dbReference>
<dbReference type="Gene3D" id="2.60.40.1760">
    <property type="entry name" value="glycosyl hydrolase (family 31)"/>
    <property type="match status" value="1"/>
</dbReference>
<dbReference type="GO" id="GO:0030246">
    <property type="term" value="F:carbohydrate binding"/>
    <property type="evidence" value="ECO:0007669"/>
    <property type="project" value="InterPro"/>
</dbReference>
<dbReference type="Proteomes" id="UP000799770">
    <property type="component" value="Unassembled WGS sequence"/>
</dbReference>
<proteinExistence type="predicted"/>
<dbReference type="GO" id="GO:0005975">
    <property type="term" value="P:carbohydrate metabolic process"/>
    <property type="evidence" value="ECO:0007669"/>
    <property type="project" value="InterPro"/>
</dbReference>
<evidence type="ECO:0000313" key="2">
    <source>
        <dbReference type="Proteomes" id="UP000799770"/>
    </source>
</evidence>
<sequence>MAHCVSLRPLQTFRISRATGEELFSTYGHVIVYEDQYLELVTKMVEDYNVYGLAENIHDFRLGTNYMQTYYAVDAGNSIDYNVYGVIPFYQGTKYNNGGKTTSHGVYARSSKVSSALSRPFSY</sequence>
<name>A0A6A5Z385_9PLEO</name>